<keyword evidence="2" id="KW-1185">Reference proteome</keyword>
<dbReference type="EMBL" id="CM001886">
    <property type="protein sequence ID" value="EOY16727.1"/>
    <property type="molecule type" value="Genomic_DNA"/>
</dbReference>
<accession>A0A061FJA4</accession>
<name>A0A061FJA4_THECC</name>
<organism evidence="1 2">
    <name type="scientific">Theobroma cacao</name>
    <name type="common">Cacao</name>
    <name type="synonym">Cocoa</name>
    <dbReference type="NCBI Taxonomy" id="3641"/>
    <lineage>
        <taxon>Eukaryota</taxon>
        <taxon>Viridiplantae</taxon>
        <taxon>Streptophyta</taxon>
        <taxon>Embryophyta</taxon>
        <taxon>Tracheophyta</taxon>
        <taxon>Spermatophyta</taxon>
        <taxon>Magnoliopsida</taxon>
        <taxon>eudicotyledons</taxon>
        <taxon>Gunneridae</taxon>
        <taxon>Pentapetalae</taxon>
        <taxon>rosids</taxon>
        <taxon>malvids</taxon>
        <taxon>Malvales</taxon>
        <taxon>Malvaceae</taxon>
        <taxon>Byttnerioideae</taxon>
        <taxon>Theobroma</taxon>
    </lineage>
</organism>
<proteinExistence type="predicted"/>
<gene>
    <name evidence="1" type="ORF">TCM_035606</name>
</gene>
<dbReference type="AlphaFoldDB" id="A0A061FJA4"/>
<dbReference type="Proteomes" id="UP000026915">
    <property type="component" value="Chromosome 8"/>
</dbReference>
<sequence length="195" mass="21669">MAWQAVLTSQNLSKGYEFHVCCCILNTLSSAIEFNLQDHHHFNLGFLCDCSYNISSLSACDTNILLRLKLIFQTSKKFSSSRIPQPEGKTNMSDGGIRFILVCHFSSHMPICHLSAKPATTFRPHSSSQLVHLLFCVSWFRISLKDEVPGLDFPQTSLATELFPGIIRIKPAGLTHLGTKSQATQNQQPNGLLSC</sequence>
<protein>
    <submittedName>
        <fullName evidence="1">Uncharacterized protein</fullName>
    </submittedName>
</protein>
<evidence type="ECO:0000313" key="1">
    <source>
        <dbReference type="EMBL" id="EOY16727.1"/>
    </source>
</evidence>
<evidence type="ECO:0000313" key="2">
    <source>
        <dbReference type="Proteomes" id="UP000026915"/>
    </source>
</evidence>
<dbReference type="Gramene" id="EOY16727">
    <property type="protein sequence ID" value="EOY16727"/>
    <property type="gene ID" value="TCM_035606"/>
</dbReference>
<dbReference type="HOGENOM" id="CLU_1398602_0_0_1"/>
<reference evidence="1 2" key="1">
    <citation type="journal article" date="2013" name="Genome Biol.">
        <title>The genome sequence of the most widely cultivated cacao type and its use to identify candidate genes regulating pod color.</title>
        <authorList>
            <person name="Motamayor J.C."/>
            <person name="Mockaitis K."/>
            <person name="Schmutz J."/>
            <person name="Haiminen N."/>
            <person name="Iii D.L."/>
            <person name="Cornejo O."/>
            <person name="Findley S.D."/>
            <person name="Zheng P."/>
            <person name="Utro F."/>
            <person name="Royaert S."/>
            <person name="Saski C."/>
            <person name="Jenkins J."/>
            <person name="Podicheti R."/>
            <person name="Zhao M."/>
            <person name="Scheffler B.E."/>
            <person name="Stack J.C."/>
            <person name="Feltus F.A."/>
            <person name="Mustiga G.M."/>
            <person name="Amores F."/>
            <person name="Phillips W."/>
            <person name="Marelli J.P."/>
            <person name="May G.D."/>
            <person name="Shapiro H."/>
            <person name="Ma J."/>
            <person name="Bustamante C.D."/>
            <person name="Schnell R.J."/>
            <person name="Main D."/>
            <person name="Gilbert D."/>
            <person name="Parida L."/>
            <person name="Kuhn D.N."/>
        </authorList>
    </citation>
    <scope>NUCLEOTIDE SEQUENCE [LARGE SCALE GENOMIC DNA]</scope>
    <source>
        <strain evidence="2">cv. Matina 1-6</strain>
    </source>
</reference>
<dbReference type="InParanoid" id="A0A061FJA4"/>